<keyword evidence="2" id="KW-1185">Reference proteome</keyword>
<accession>A0AAV7TTY5</accession>
<reference evidence="1" key="1">
    <citation type="journal article" date="2022" name="bioRxiv">
        <title>Sequencing and chromosome-scale assembly of the giantPleurodeles waltlgenome.</title>
        <authorList>
            <person name="Brown T."/>
            <person name="Elewa A."/>
            <person name="Iarovenko S."/>
            <person name="Subramanian E."/>
            <person name="Araus A.J."/>
            <person name="Petzold A."/>
            <person name="Susuki M."/>
            <person name="Suzuki K.-i.T."/>
            <person name="Hayashi T."/>
            <person name="Toyoda A."/>
            <person name="Oliveira C."/>
            <person name="Osipova E."/>
            <person name="Leigh N.D."/>
            <person name="Simon A."/>
            <person name="Yun M.H."/>
        </authorList>
    </citation>
    <scope>NUCLEOTIDE SEQUENCE</scope>
    <source>
        <strain evidence="1">20211129_DDA</strain>
        <tissue evidence="1">Liver</tissue>
    </source>
</reference>
<organism evidence="1 2">
    <name type="scientific">Pleurodeles waltl</name>
    <name type="common">Iberian ribbed newt</name>
    <dbReference type="NCBI Taxonomy" id="8319"/>
    <lineage>
        <taxon>Eukaryota</taxon>
        <taxon>Metazoa</taxon>
        <taxon>Chordata</taxon>
        <taxon>Craniata</taxon>
        <taxon>Vertebrata</taxon>
        <taxon>Euteleostomi</taxon>
        <taxon>Amphibia</taxon>
        <taxon>Batrachia</taxon>
        <taxon>Caudata</taxon>
        <taxon>Salamandroidea</taxon>
        <taxon>Salamandridae</taxon>
        <taxon>Pleurodelinae</taxon>
        <taxon>Pleurodeles</taxon>
    </lineage>
</organism>
<name>A0AAV7TTY5_PLEWA</name>
<proteinExistence type="predicted"/>
<evidence type="ECO:0000313" key="1">
    <source>
        <dbReference type="EMBL" id="KAJ1179923.1"/>
    </source>
</evidence>
<evidence type="ECO:0000313" key="2">
    <source>
        <dbReference type="Proteomes" id="UP001066276"/>
    </source>
</evidence>
<comment type="caution">
    <text evidence="1">The sequence shown here is derived from an EMBL/GenBank/DDBJ whole genome shotgun (WGS) entry which is preliminary data.</text>
</comment>
<sequence length="114" mass="12286">MQSTHITTKLAMRPRRQLSHILGCRVSEQAAVETGGTRLRPKSSCVGCRSGGDCGRWFAVCGACGTKRNILLQPLLSPPLSCGWRLAHTTHGCPVSGDASALQALREQNLFARQ</sequence>
<gene>
    <name evidence="1" type="ORF">NDU88_005153</name>
</gene>
<protein>
    <submittedName>
        <fullName evidence="1">Uncharacterized protein</fullName>
    </submittedName>
</protein>
<dbReference type="AlphaFoldDB" id="A0AAV7TTY5"/>
<dbReference type="Proteomes" id="UP001066276">
    <property type="component" value="Chromosome 3_2"/>
</dbReference>
<dbReference type="EMBL" id="JANPWB010000006">
    <property type="protein sequence ID" value="KAJ1179923.1"/>
    <property type="molecule type" value="Genomic_DNA"/>
</dbReference>